<reference evidence="1" key="1">
    <citation type="journal article" date="2015" name="Nature">
        <title>Complex archaea that bridge the gap between prokaryotes and eukaryotes.</title>
        <authorList>
            <person name="Spang A."/>
            <person name="Saw J.H."/>
            <person name="Jorgensen S.L."/>
            <person name="Zaremba-Niedzwiedzka K."/>
            <person name="Martijn J."/>
            <person name="Lind A.E."/>
            <person name="van Eijk R."/>
            <person name="Schleper C."/>
            <person name="Guy L."/>
            <person name="Ettema T.J."/>
        </authorList>
    </citation>
    <scope>NUCLEOTIDE SEQUENCE</scope>
</reference>
<name>A0A0F8XGG5_9ZZZZ</name>
<accession>A0A0F8XGG5</accession>
<feature type="non-terminal residue" evidence="1">
    <location>
        <position position="1"/>
    </location>
</feature>
<protein>
    <recommendedName>
        <fullName evidence="2">Terminase large subunit gp17-like C-terminal domain-containing protein</fullName>
    </recommendedName>
</protein>
<dbReference type="Gene3D" id="3.30.420.280">
    <property type="match status" value="1"/>
</dbReference>
<sequence>DKEWRFPSGARQEFGYAETISDALRYQGRAYNWIGIDELPQYDSPKIWYDLRGSLRSAHGIPLYMRASGNPGNIGSHWVREMFIDPAPAGEPFEITVKLPDGRKKTITRRFIQAKLKDNPSLMQNDDYLIMLASLPEIKRKQWLEGDWDAFENSAFPEFNRAIHIVEPFKIPNNWTRFRACDFGYSSPACILWFAIDFDNNLTVYREYYGKGLTADRLAQKVLGMDQGENIRSAILDSSTWSKRGDIGPSTAEVMNRMGCRWRPSDRSKGSRIAGKLEVHRRLAVDPVMKKPRLQITNNCKNLIRTLPTLPLDENNEEDVNTHADDHAYDALRYGCMSRPIHPGQEDTFLDDFKRGMEQNPAPVDRMFGYSDKEN</sequence>
<organism evidence="1">
    <name type="scientific">marine sediment metagenome</name>
    <dbReference type="NCBI Taxonomy" id="412755"/>
    <lineage>
        <taxon>unclassified sequences</taxon>
        <taxon>metagenomes</taxon>
        <taxon>ecological metagenomes</taxon>
    </lineage>
</organism>
<gene>
    <name evidence="1" type="ORF">LCGC14_2948770</name>
</gene>
<comment type="caution">
    <text evidence="1">The sequence shown here is derived from an EMBL/GenBank/DDBJ whole genome shotgun (WGS) entry which is preliminary data.</text>
</comment>
<proteinExistence type="predicted"/>
<feature type="non-terminal residue" evidence="1">
    <location>
        <position position="375"/>
    </location>
</feature>
<dbReference type="EMBL" id="LAZR01059353">
    <property type="protein sequence ID" value="KKK67968.1"/>
    <property type="molecule type" value="Genomic_DNA"/>
</dbReference>
<evidence type="ECO:0000313" key="1">
    <source>
        <dbReference type="EMBL" id="KKK67968.1"/>
    </source>
</evidence>
<evidence type="ECO:0008006" key="2">
    <source>
        <dbReference type="Google" id="ProtNLM"/>
    </source>
</evidence>
<dbReference type="AlphaFoldDB" id="A0A0F8XGG5"/>